<dbReference type="SUPFAM" id="SSF109854">
    <property type="entry name" value="DinB/YfiT-like putative metalloenzymes"/>
    <property type="match status" value="1"/>
</dbReference>
<dbReference type="HOGENOM" id="CLU_133313_0_0_11"/>
<dbReference type="NCBIfam" id="NF047843">
    <property type="entry name" value="MST_Rv0443"/>
    <property type="match status" value="1"/>
</dbReference>
<proteinExistence type="predicted"/>
<dbReference type="InterPro" id="IPR034660">
    <property type="entry name" value="DinB/YfiT-like"/>
</dbReference>
<name>R4T6X8_9PSEU</name>
<dbReference type="PATRIC" id="fig|1156913.3.peg.5673"/>
<evidence type="ECO:0000313" key="1">
    <source>
        <dbReference type="EMBL" id="AGM08146.1"/>
    </source>
</evidence>
<reference evidence="1 2" key="1">
    <citation type="journal article" date="2013" name="BMC Genomics">
        <title>ContigScape: a Cytoscape plugin facilitating microbial genome gap closing.</title>
        <authorList>
            <person name="Tang B."/>
            <person name="Wang Q."/>
            <person name="Yang M."/>
            <person name="Xie F."/>
            <person name="Zhu Y."/>
            <person name="Zhuo Y."/>
            <person name="Wang S."/>
            <person name="Gao H."/>
            <person name="Ding X."/>
            <person name="Zhang L."/>
            <person name="Zhao G."/>
            <person name="Zheng H."/>
        </authorList>
    </citation>
    <scope>NUCLEOTIDE SEQUENCE [LARGE SCALE GENOMIC DNA]</scope>
    <source>
        <strain evidence="1 2">HCCB10007</strain>
    </source>
</reference>
<dbReference type="EMBL" id="CP003410">
    <property type="protein sequence ID" value="AGM08146.1"/>
    <property type="molecule type" value="Genomic_DNA"/>
</dbReference>
<dbReference type="KEGG" id="aoi:AORI_5563"/>
<sequence>MGLETPEGESMKLAEVVADGFGRVREVVHAAVEGLDADQLIASPAPGANTIAWLVWHLARVQDDHVADLMGTEQLWTAQDWVGRFGLPFPASDIGYGHRPEDVEAVRVGSADLLTGYYDAVHEATAAWVAGLGEADLDRIVDEAWDPPVSLGVRLVSVLSDDLQHAGQAAYVRGLVLRDT</sequence>
<dbReference type="AlphaFoldDB" id="R4T6X8"/>
<dbReference type="Pfam" id="PF04978">
    <property type="entry name" value="MST"/>
    <property type="match status" value="1"/>
</dbReference>
<organism evidence="1 2">
    <name type="scientific">Amycolatopsis keratiniphila</name>
    <dbReference type="NCBI Taxonomy" id="129921"/>
    <lineage>
        <taxon>Bacteria</taxon>
        <taxon>Bacillati</taxon>
        <taxon>Actinomycetota</taxon>
        <taxon>Actinomycetes</taxon>
        <taxon>Pseudonocardiales</taxon>
        <taxon>Pseudonocardiaceae</taxon>
        <taxon>Amycolatopsis</taxon>
        <taxon>Amycolatopsis japonica group</taxon>
    </lineage>
</organism>
<keyword evidence="2" id="KW-1185">Reference proteome</keyword>
<evidence type="ECO:0008006" key="3">
    <source>
        <dbReference type="Google" id="ProtNLM"/>
    </source>
</evidence>
<dbReference type="Gene3D" id="1.20.120.450">
    <property type="entry name" value="dinb family like domain"/>
    <property type="match status" value="1"/>
</dbReference>
<gene>
    <name evidence="1" type="ORF">AORI_5563</name>
</gene>
<evidence type="ECO:0000313" key="2">
    <source>
        <dbReference type="Proteomes" id="UP000013968"/>
    </source>
</evidence>
<protein>
    <recommendedName>
        <fullName evidence="3">Chorismate synthase</fullName>
    </recommendedName>
</protein>
<dbReference type="Proteomes" id="UP000013968">
    <property type="component" value="Chromosome"/>
</dbReference>
<dbReference type="InterPro" id="IPR007061">
    <property type="entry name" value="MST-like"/>
</dbReference>
<accession>R4T6X8</accession>